<evidence type="ECO:0000256" key="2">
    <source>
        <dbReference type="ARBA" id="ARBA00022630"/>
    </source>
</evidence>
<dbReference type="InterPro" id="IPR050416">
    <property type="entry name" value="FAD-linked_Oxidoreductase"/>
</dbReference>
<proteinExistence type="inferred from homology"/>
<dbReference type="InterPro" id="IPR016169">
    <property type="entry name" value="FAD-bd_PCMH_sub2"/>
</dbReference>
<dbReference type="Proteomes" id="UP000240883">
    <property type="component" value="Unassembled WGS sequence"/>
</dbReference>
<dbReference type="EMBL" id="KZ678132">
    <property type="protein sequence ID" value="PSN70547.1"/>
    <property type="molecule type" value="Genomic_DNA"/>
</dbReference>
<evidence type="ECO:0000313" key="7">
    <source>
        <dbReference type="EMBL" id="PSN70547.1"/>
    </source>
</evidence>
<evidence type="ECO:0000256" key="5">
    <source>
        <dbReference type="SAM" id="SignalP"/>
    </source>
</evidence>
<keyword evidence="2" id="KW-0285">Flavoprotein</keyword>
<dbReference type="SUPFAM" id="SSF56176">
    <property type="entry name" value="FAD-binding/transporter-associated domain-like"/>
    <property type="match status" value="1"/>
</dbReference>
<dbReference type="GO" id="GO:0016491">
    <property type="term" value="F:oxidoreductase activity"/>
    <property type="evidence" value="ECO:0007669"/>
    <property type="project" value="UniProtKB-KW"/>
</dbReference>
<evidence type="ECO:0000256" key="4">
    <source>
        <dbReference type="ARBA" id="ARBA00023002"/>
    </source>
</evidence>
<dbReference type="GO" id="GO:0071949">
    <property type="term" value="F:FAD binding"/>
    <property type="evidence" value="ECO:0007669"/>
    <property type="project" value="InterPro"/>
</dbReference>
<name>A0A2T2NYQ5_CORCC</name>
<dbReference type="PANTHER" id="PTHR42973:SF54">
    <property type="entry name" value="FAD-BINDING PCMH-TYPE DOMAIN-CONTAINING PROTEIN"/>
    <property type="match status" value="1"/>
</dbReference>
<feature type="domain" description="FAD-binding PCMH-type" evidence="6">
    <location>
        <begin position="73"/>
        <end position="246"/>
    </location>
</feature>
<evidence type="ECO:0000313" key="8">
    <source>
        <dbReference type="Proteomes" id="UP000240883"/>
    </source>
</evidence>
<gene>
    <name evidence="7" type="ORF">BS50DRAFT_520430</name>
</gene>
<reference evidence="7 8" key="1">
    <citation type="journal article" date="2018" name="Front. Microbiol.">
        <title>Genome-Wide Analysis of Corynespora cassiicola Leaf Fall Disease Putative Effectors.</title>
        <authorList>
            <person name="Lopez D."/>
            <person name="Ribeiro S."/>
            <person name="Label P."/>
            <person name="Fumanal B."/>
            <person name="Venisse J.S."/>
            <person name="Kohler A."/>
            <person name="de Oliveira R.R."/>
            <person name="Labutti K."/>
            <person name="Lipzen A."/>
            <person name="Lail K."/>
            <person name="Bauer D."/>
            <person name="Ohm R.A."/>
            <person name="Barry K.W."/>
            <person name="Spatafora J."/>
            <person name="Grigoriev I.V."/>
            <person name="Martin F.M."/>
            <person name="Pujade-Renaud V."/>
        </authorList>
    </citation>
    <scope>NUCLEOTIDE SEQUENCE [LARGE SCALE GENOMIC DNA]</scope>
    <source>
        <strain evidence="7 8">Philippines</strain>
    </source>
</reference>
<keyword evidence="5" id="KW-0732">Signal</keyword>
<dbReference type="PANTHER" id="PTHR42973">
    <property type="entry name" value="BINDING OXIDOREDUCTASE, PUTATIVE (AFU_ORTHOLOGUE AFUA_1G17690)-RELATED"/>
    <property type="match status" value="1"/>
</dbReference>
<dbReference type="STRING" id="1448308.A0A2T2NYQ5"/>
<evidence type="ECO:0000256" key="3">
    <source>
        <dbReference type="ARBA" id="ARBA00022827"/>
    </source>
</evidence>
<dbReference type="Pfam" id="PF01565">
    <property type="entry name" value="FAD_binding_4"/>
    <property type="match status" value="1"/>
</dbReference>
<dbReference type="PROSITE" id="PS51387">
    <property type="entry name" value="FAD_PCMH"/>
    <property type="match status" value="1"/>
</dbReference>
<sequence>MPPHNSWKMQFSWVCVASLFATQVVADEALATLSGSNSSACSLLQSEFPSHTFLPGSAGYAYETQSQYWTPTAYSTPSCVFVPQNASQVSIAVITMRLTSSKFAVRSGGHMPIPGYNSIDQPGILLSTSNLTNLDLSSDNSTVAIGAGNRWRDVYSYLAPSGLAAVGGRVGGVGVSGYLLGGGISFYSNQYGFGADNVVKYECVLASGTVVEATAANEYSDLFWALKGGGNSFCIVTRFDMVTVKSPKVWVGIAQYDQSQAAGYLDAVYNFGRYGSADSKAAIIPTILTLPSMNMTVYAAAKFYDSEADNPTVFENFTSLAAVADSYMLQPLATYIATTDALQPTGLRQEFRVVSSVVNQDAVNLIHDTFIKLVNVRLDDVANVQASITFQPITKEFIQQGINNGGNPQGIDISNAPYFWIVENWTWTNSADDAVVRDCADEVTATINDLLEKHSHHATYLYMNDAGKGQPVWENYPAENLGRLKKIRQKYDPLRIYTNLMSGGWKVAHL</sequence>
<organism evidence="7 8">
    <name type="scientific">Corynespora cassiicola Philippines</name>
    <dbReference type="NCBI Taxonomy" id="1448308"/>
    <lineage>
        <taxon>Eukaryota</taxon>
        <taxon>Fungi</taxon>
        <taxon>Dikarya</taxon>
        <taxon>Ascomycota</taxon>
        <taxon>Pezizomycotina</taxon>
        <taxon>Dothideomycetes</taxon>
        <taxon>Pleosporomycetidae</taxon>
        <taxon>Pleosporales</taxon>
        <taxon>Corynesporascaceae</taxon>
        <taxon>Corynespora</taxon>
    </lineage>
</organism>
<evidence type="ECO:0000256" key="1">
    <source>
        <dbReference type="ARBA" id="ARBA00005466"/>
    </source>
</evidence>
<feature type="signal peptide" evidence="5">
    <location>
        <begin position="1"/>
        <end position="26"/>
    </location>
</feature>
<dbReference type="OrthoDB" id="2151789at2759"/>
<protein>
    <submittedName>
        <fullName evidence="7">FAD binding domain-containing protein</fullName>
    </submittedName>
</protein>
<keyword evidence="8" id="KW-1185">Reference proteome</keyword>
<comment type="similarity">
    <text evidence="1">Belongs to the oxygen-dependent FAD-linked oxidoreductase family.</text>
</comment>
<accession>A0A2T2NYQ5</accession>
<dbReference type="Gene3D" id="3.30.465.10">
    <property type="match status" value="1"/>
</dbReference>
<feature type="chain" id="PRO_5015516999" evidence="5">
    <location>
        <begin position="27"/>
        <end position="510"/>
    </location>
</feature>
<keyword evidence="3" id="KW-0274">FAD</keyword>
<dbReference type="InterPro" id="IPR006094">
    <property type="entry name" value="Oxid_FAD_bind_N"/>
</dbReference>
<dbReference type="InterPro" id="IPR016166">
    <property type="entry name" value="FAD-bd_PCMH"/>
</dbReference>
<dbReference type="InterPro" id="IPR036318">
    <property type="entry name" value="FAD-bd_PCMH-like_sf"/>
</dbReference>
<evidence type="ECO:0000259" key="6">
    <source>
        <dbReference type="PROSITE" id="PS51387"/>
    </source>
</evidence>
<dbReference type="AlphaFoldDB" id="A0A2T2NYQ5"/>
<keyword evidence="4" id="KW-0560">Oxidoreductase</keyword>